<keyword evidence="1" id="KW-0812">Transmembrane</keyword>
<accession>A0A1I0CW37</accession>
<evidence type="ECO:0000313" key="2">
    <source>
        <dbReference type="EMBL" id="SET23974.1"/>
    </source>
</evidence>
<evidence type="ECO:0000313" key="3">
    <source>
        <dbReference type="Proteomes" id="UP000183339"/>
    </source>
</evidence>
<feature type="transmembrane region" description="Helical" evidence="1">
    <location>
        <begin position="15"/>
        <end position="36"/>
    </location>
</feature>
<protein>
    <submittedName>
        <fullName evidence="2">Uncharacterized protein</fullName>
    </submittedName>
</protein>
<dbReference type="Proteomes" id="UP000183339">
    <property type="component" value="Unassembled WGS sequence"/>
</dbReference>
<keyword evidence="1" id="KW-1133">Transmembrane helix</keyword>
<name>A0A1I0CW37_9PROT</name>
<reference evidence="2 3" key="1">
    <citation type="submission" date="2016-10" db="EMBL/GenBank/DDBJ databases">
        <authorList>
            <person name="de Groot N.N."/>
        </authorList>
    </citation>
    <scope>NUCLEOTIDE SEQUENCE [LARGE SCALE GENOMIC DNA]</scope>
    <source>
        <strain evidence="2 3">Nl7</strain>
    </source>
</reference>
<dbReference type="AlphaFoldDB" id="A0A1I0CW37"/>
<evidence type="ECO:0000256" key="1">
    <source>
        <dbReference type="SAM" id="Phobius"/>
    </source>
</evidence>
<organism evidence="2 3">
    <name type="scientific">Nitrosospira multiformis</name>
    <dbReference type="NCBI Taxonomy" id="1231"/>
    <lineage>
        <taxon>Bacteria</taxon>
        <taxon>Pseudomonadati</taxon>
        <taxon>Pseudomonadota</taxon>
        <taxon>Betaproteobacteria</taxon>
        <taxon>Nitrosomonadales</taxon>
        <taxon>Nitrosomonadaceae</taxon>
        <taxon>Nitrosospira</taxon>
    </lineage>
</organism>
<keyword evidence="1" id="KW-0472">Membrane</keyword>
<dbReference type="EMBL" id="FOHI01000004">
    <property type="protein sequence ID" value="SET23974.1"/>
    <property type="molecule type" value="Genomic_DNA"/>
</dbReference>
<proteinExistence type="predicted"/>
<gene>
    <name evidence="2" type="ORF">SAMN05216412_104124</name>
</gene>
<sequence length="37" mass="4037">MSYLSNKQENAVNSTLSWIAYIVILVIGLGVLGIGWL</sequence>